<protein>
    <submittedName>
        <fullName evidence="2">Uncharacterized protein</fullName>
    </submittedName>
</protein>
<dbReference type="Proteomes" id="UP000010523">
    <property type="component" value="Unassembled WGS sequence"/>
</dbReference>
<reference evidence="2 3" key="1">
    <citation type="journal article" date="2012" name="Appl. Environ. Microbiol.">
        <title>Genome Sequence of Thermotolerant Bacillus methanolicus: Features and Regulation Related to Methylotrophy and Production of L-Lysine and L-Glutamate from Methanol.</title>
        <authorList>
            <person name="Heggeset T.M."/>
            <person name="Krog A."/>
            <person name="Balzer S."/>
            <person name="Wentzel A."/>
            <person name="Ellingsen T.E."/>
            <person name="Brautaset T."/>
        </authorList>
    </citation>
    <scope>NUCLEOTIDE SEQUENCE [LARGE SCALE GENOMIC DNA]</scope>
    <source>
        <strain evidence="2 3">PB1</strain>
    </source>
</reference>
<keyword evidence="1" id="KW-1133">Transmembrane helix</keyword>
<evidence type="ECO:0000256" key="1">
    <source>
        <dbReference type="SAM" id="Phobius"/>
    </source>
</evidence>
<gene>
    <name evidence="2" type="ORF">PB1_12164</name>
</gene>
<keyword evidence="1" id="KW-0472">Membrane</keyword>
<accession>I3DVP4</accession>
<dbReference type="PATRIC" id="fig|997296.3.peg.2565"/>
<dbReference type="EMBL" id="AFEU01000003">
    <property type="protein sequence ID" value="EIJ78315.1"/>
    <property type="molecule type" value="Genomic_DNA"/>
</dbReference>
<name>I3DVP4_BACMT</name>
<proteinExistence type="predicted"/>
<dbReference type="AlphaFoldDB" id="I3DVP4"/>
<keyword evidence="1" id="KW-0812">Transmembrane</keyword>
<keyword evidence="3" id="KW-1185">Reference proteome</keyword>
<comment type="caution">
    <text evidence="2">The sequence shown here is derived from an EMBL/GenBank/DDBJ whole genome shotgun (WGS) entry which is preliminary data.</text>
</comment>
<feature type="transmembrane region" description="Helical" evidence="1">
    <location>
        <begin position="29"/>
        <end position="46"/>
    </location>
</feature>
<dbReference type="STRING" id="997296.PB1_12164"/>
<evidence type="ECO:0000313" key="2">
    <source>
        <dbReference type="EMBL" id="EIJ78315.1"/>
    </source>
</evidence>
<sequence length="90" mass="11024">MVWLFLLLFIVSFFMGVFDVPQWIFLSVFIPFVLALLYMLYFPVLFERDVNKIMNFLRKSKQAHYQFIYHYIMIMLRRLKKQFLGSVPSK</sequence>
<evidence type="ECO:0000313" key="3">
    <source>
        <dbReference type="Proteomes" id="UP000010523"/>
    </source>
</evidence>
<organism evidence="2 3">
    <name type="scientific">Bacillus methanolicus PB1</name>
    <dbReference type="NCBI Taxonomy" id="997296"/>
    <lineage>
        <taxon>Bacteria</taxon>
        <taxon>Bacillati</taxon>
        <taxon>Bacillota</taxon>
        <taxon>Bacilli</taxon>
        <taxon>Bacillales</taxon>
        <taxon>Bacillaceae</taxon>
        <taxon>Bacillus</taxon>
    </lineage>
</organism>